<dbReference type="GO" id="GO:0000978">
    <property type="term" value="F:RNA polymerase II cis-regulatory region sequence-specific DNA binding"/>
    <property type="evidence" value="ECO:0007669"/>
    <property type="project" value="TreeGrafter"/>
</dbReference>
<keyword evidence="3" id="KW-0805">Transcription regulation</keyword>
<feature type="domain" description="Myb-like" evidence="8">
    <location>
        <begin position="43"/>
        <end position="94"/>
    </location>
</feature>
<proteinExistence type="predicted"/>
<dbReference type="AlphaFoldDB" id="A0AAV8F6T3"/>
<feature type="compositionally biased region" description="Basic and acidic residues" evidence="7">
    <location>
        <begin position="164"/>
        <end position="179"/>
    </location>
</feature>
<dbReference type="EMBL" id="JAMFTS010000002">
    <property type="protein sequence ID" value="KAJ4786393.1"/>
    <property type="molecule type" value="Genomic_DNA"/>
</dbReference>
<dbReference type="InterPro" id="IPR001005">
    <property type="entry name" value="SANT/Myb"/>
</dbReference>
<dbReference type="InterPro" id="IPR017930">
    <property type="entry name" value="Myb_dom"/>
</dbReference>
<dbReference type="SUPFAM" id="SSF46689">
    <property type="entry name" value="Homeodomain-like"/>
    <property type="match status" value="1"/>
</dbReference>
<accession>A0AAV8F6T3</accession>
<protein>
    <submittedName>
        <fullName evidence="10">MYB-related transcription factor</fullName>
    </submittedName>
</protein>
<evidence type="ECO:0000256" key="6">
    <source>
        <dbReference type="ARBA" id="ARBA00023242"/>
    </source>
</evidence>
<comment type="subcellular location">
    <subcellularLocation>
        <location evidence="1">Nucleus</location>
    </subcellularLocation>
</comment>
<keyword evidence="2" id="KW-0677">Repeat</keyword>
<feature type="region of interest" description="Disordered" evidence="7">
    <location>
        <begin position="1"/>
        <end position="24"/>
    </location>
</feature>
<comment type="caution">
    <text evidence="10">The sequence shown here is derived from an EMBL/GenBank/DDBJ whole genome shotgun (WGS) entry which is preliminary data.</text>
</comment>
<dbReference type="GO" id="GO:0005634">
    <property type="term" value="C:nucleus"/>
    <property type="evidence" value="ECO:0007669"/>
    <property type="project" value="UniProtKB-SubCell"/>
</dbReference>
<feature type="domain" description="HTH myb-type" evidence="9">
    <location>
        <begin position="100"/>
        <end position="149"/>
    </location>
</feature>
<feature type="domain" description="Myb-like" evidence="8">
    <location>
        <begin position="95"/>
        <end position="145"/>
    </location>
</feature>
<dbReference type="GO" id="GO:0000981">
    <property type="term" value="F:DNA-binding transcription factor activity, RNA polymerase II-specific"/>
    <property type="evidence" value="ECO:0007669"/>
    <property type="project" value="TreeGrafter"/>
</dbReference>
<evidence type="ECO:0000313" key="11">
    <source>
        <dbReference type="Proteomes" id="UP001140206"/>
    </source>
</evidence>
<evidence type="ECO:0000256" key="5">
    <source>
        <dbReference type="ARBA" id="ARBA00023163"/>
    </source>
</evidence>
<evidence type="ECO:0000259" key="9">
    <source>
        <dbReference type="PROSITE" id="PS51294"/>
    </source>
</evidence>
<keyword evidence="4" id="KW-0238">DNA-binding</keyword>
<dbReference type="PROSITE" id="PS51294">
    <property type="entry name" value="HTH_MYB"/>
    <property type="match status" value="2"/>
</dbReference>
<dbReference type="CDD" id="cd00167">
    <property type="entry name" value="SANT"/>
    <property type="match status" value="2"/>
</dbReference>
<evidence type="ECO:0000259" key="8">
    <source>
        <dbReference type="PROSITE" id="PS50090"/>
    </source>
</evidence>
<sequence>MVEGGEQSQPQPQPQHQQIQTQMQMHLQQMQMQVQQVQQEVSGQQRVKGSWSPEEDAMLTRLVEKHGARNWSLISEGIPGRSGKSCRLRWCNQLSPAVHHRPFTPAEDATIVAAHAKYGNKWATIARLLPGRTDNSIKNHWNSSLRRRRRLQQSRFSNLVPDLHIAESDSESPPKRQCSEDVSAMPEPETSLSLGPPGEMAGEKRWEGEIEKRDMVGFVDIVREMIAEEVRNYFDRFRSEEASQAEPLAVLPLAAVKPESVQERHD</sequence>
<evidence type="ECO:0000313" key="10">
    <source>
        <dbReference type="EMBL" id="KAJ4786393.1"/>
    </source>
</evidence>
<dbReference type="PROSITE" id="PS50090">
    <property type="entry name" value="MYB_LIKE"/>
    <property type="match status" value="2"/>
</dbReference>
<dbReference type="Gene3D" id="1.10.10.60">
    <property type="entry name" value="Homeodomain-like"/>
    <property type="match status" value="2"/>
</dbReference>
<keyword evidence="5" id="KW-0804">Transcription</keyword>
<feature type="domain" description="HTH myb-type" evidence="9">
    <location>
        <begin position="43"/>
        <end position="98"/>
    </location>
</feature>
<keyword evidence="11" id="KW-1185">Reference proteome</keyword>
<name>A0AAV8F6T3_9POAL</name>
<organism evidence="10 11">
    <name type="scientific">Rhynchospora pubera</name>
    <dbReference type="NCBI Taxonomy" id="906938"/>
    <lineage>
        <taxon>Eukaryota</taxon>
        <taxon>Viridiplantae</taxon>
        <taxon>Streptophyta</taxon>
        <taxon>Embryophyta</taxon>
        <taxon>Tracheophyta</taxon>
        <taxon>Spermatophyta</taxon>
        <taxon>Magnoliopsida</taxon>
        <taxon>Liliopsida</taxon>
        <taxon>Poales</taxon>
        <taxon>Cyperaceae</taxon>
        <taxon>Cyperoideae</taxon>
        <taxon>Rhynchosporeae</taxon>
        <taxon>Rhynchospora</taxon>
    </lineage>
</organism>
<dbReference type="SMART" id="SM00717">
    <property type="entry name" value="SANT"/>
    <property type="match status" value="2"/>
</dbReference>
<evidence type="ECO:0000256" key="4">
    <source>
        <dbReference type="ARBA" id="ARBA00023125"/>
    </source>
</evidence>
<reference evidence="10" key="1">
    <citation type="submission" date="2022-08" db="EMBL/GenBank/DDBJ databases">
        <authorList>
            <person name="Marques A."/>
        </authorList>
    </citation>
    <scope>NUCLEOTIDE SEQUENCE</scope>
    <source>
        <strain evidence="10">RhyPub2mFocal</strain>
        <tissue evidence="10">Leaves</tissue>
    </source>
</reference>
<dbReference type="PANTHER" id="PTHR45614">
    <property type="entry name" value="MYB PROTEIN-RELATED"/>
    <property type="match status" value="1"/>
</dbReference>
<dbReference type="InterPro" id="IPR009057">
    <property type="entry name" value="Homeodomain-like_sf"/>
</dbReference>
<evidence type="ECO:0000256" key="1">
    <source>
        <dbReference type="ARBA" id="ARBA00004123"/>
    </source>
</evidence>
<dbReference type="FunFam" id="1.10.10.60:FF:000060">
    <property type="entry name" value="MYB transcription factor"/>
    <property type="match status" value="1"/>
</dbReference>
<evidence type="ECO:0000256" key="2">
    <source>
        <dbReference type="ARBA" id="ARBA00022737"/>
    </source>
</evidence>
<dbReference type="Proteomes" id="UP001140206">
    <property type="component" value="Chromosome 2"/>
</dbReference>
<gene>
    <name evidence="10" type="ORF">LUZ62_037639</name>
</gene>
<evidence type="ECO:0000256" key="3">
    <source>
        <dbReference type="ARBA" id="ARBA00023015"/>
    </source>
</evidence>
<dbReference type="PANTHER" id="PTHR45614:SF82">
    <property type="entry name" value="OS01G0977300 PROTEIN"/>
    <property type="match status" value="1"/>
</dbReference>
<dbReference type="InterPro" id="IPR050560">
    <property type="entry name" value="MYB_TF"/>
</dbReference>
<keyword evidence="6" id="KW-0539">Nucleus</keyword>
<dbReference type="Pfam" id="PF00249">
    <property type="entry name" value="Myb_DNA-binding"/>
    <property type="match status" value="2"/>
</dbReference>
<feature type="region of interest" description="Disordered" evidence="7">
    <location>
        <begin position="162"/>
        <end position="204"/>
    </location>
</feature>
<evidence type="ECO:0000256" key="7">
    <source>
        <dbReference type="SAM" id="MobiDB-lite"/>
    </source>
</evidence>